<evidence type="ECO:0000259" key="2">
    <source>
        <dbReference type="Pfam" id="PF04754"/>
    </source>
</evidence>
<protein>
    <submittedName>
        <fullName evidence="3">Transposase ERIG_04326</fullName>
    </submittedName>
</protein>
<proteinExistence type="inferred from homology"/>
<dbReference type="InterPro" id="IPR051699">
    <property type="entry name" value="Rpn/YhgA-like_nuclease"/>
</dbReference>
<dbReference type="Pfam" id="PF04754">
    <property type="entry name" value="Transposase_31"/>
    <property type="match status" value="1"/>
</dbReference>
<dbReference type="InterPro" id="IPR006842">
    <property type="entry name" value="Transposase_31"/>
</dbReference>
<feature type="domain" description="Transposase (putative) YhgA-like" evidence="2">
    <location>
        <begin position="6"/>
        <end position="63"/>
    </location>
</feature>
<reference evidence="3" key="1">
    <citation type="journal article" date="2016" name="BMC Genomics">
        <title>A multi-substrate approach for functional metagenomics-based screening for (hemi)cellulases in two wheat straw-degrading microbial consortia unveils novel thermoalkaliphilic enzymes.</title>
        <authorList>
            <person name="Maruthamuthu M."/>
            <person name="Jimenez D.J."/>
            <person name="Stevens P."/>
            <person name="van Elsas J.D."/>
        </authorList>
    </citation>
    <scope>NUCLEOTIDE SEQUENCE</scope>
    <source>
        <strain evidence="3">T17-2Contig1</strain>
    </source>
</reference>
<organism evidence="3">
    <name type="scientific">Klebsiella sp. T17-2</name>
    <dbReference type="NCBI Taxonomy" id="1778873"/>
    <lineage>
        <taxon>Bacteria</taxon>
        <taxon>Pseudomonadati</taxon>
        <taxon>Pseudomonadota</taxon>
        <taxon>Gammaproteobacteria</taxon>
        <taxon>Enterobacterales</taxon>
        <taxon>Enterobacteriaceae</taxon>
        <taxon>Klebsiella/Raoultella group</taxon>
        <taxon>Klebsiella</taxon>
    </lineage>
</organism>
<comment type="similarity">
    <text evidence="1">Belongs to the Rpn/YhgA-like nuclease family.</text>
</comment>
<accession>A0A140D6M7</accession>
<name>A0A140D6M7_9ENTR</name>
<dbReference type="AlphaFoldDB" id="A0A140D6M7"/>
<gene>
    <name evidence="3" type="primary">trsP</name>
</gene>
<sequence>MDAATSSLPLVDITVIPDDEIMQHRSMAALTLVQKHIRQREMAELLDKLTSLLMLEQMSRQQITVLIKYMTQAGEEQDVRPLLYELAQRVPQHGEVLMTLAEKWLEEGMQKGMKEGIKNGKRAAFMEVAKAMLNRGIDDTAVMEMTGLTPDDLQQLRH</sequence>
<dbReference type="InterPro" id="IPR010106">
    <property type="entry name" value="RpnA"/>
</dbReference>
<dbReference type="GO" id="GO:0006310">
    <property type="term" value="P:DNA recombination"/>
    <property type="evidence" value="ECO:0007669"/>
    <property type="project" value="TreeGrafter"/>
</dbReference>
<dbReference type="NCBIfam" id="TIGR01784">
    <property type="entry name" value="T_den_put_tspse"/>
    <property type="match status" value="1"/>
</dbReference>
<evidence type="ECO:0000313" key="3">
    <source>
        <dbReference type="EMBL" id="AMK07534.1"/>
    </source>
</evidence>
<dbReference type="PANTHER" id="PTHR34611">
    <property type="match status" value="1"/>
</dbReference>
<dbReference type="PANTHER" id="PTHR34611:SF4">
    <property type="entry name" value="RECOMBINATION-PROMOTING NUCLEASE PSLT051"/>
    <property type="match status" value="1"/>
</dbReference>
<dbReference type="GO" id="GO:1990238">
    <property type="term" value="F:double-stranded DNA endonuclease activity"/>
    <property type="evidence" value="ECO:0007669"/>
    <property type="project" value="TreeGrafter"/>
</dbReference>
<dbReference type="EMBL" id="KU505145">
    <property type="protein sequence ID" value="AMK07534.1"/>
    <property type="molecule type" value="Genomic_DNA"/>
</dbReference>
<evidence type="ECO:0000256" key="1">
    <source>
        <dbReference type="ARBA" id="ARBA00009787"/>
    </source>
</evidence>